<dbReference type="GO" id="GO:0030894">
    <property type="term" value="C:replisome"/>
    <property type="evidence" value="ECO:0007669"/>
    <property type="project" value="TreeGrafter"/>
</dbReference>
<protein>
    <recommendedName>
        <fullName evidence="12">DNA 3'-5' helicase</fullName>
        <ecNumber evidence="12">5.6.2.4</ecNumber>
    </recommendedName>
</protein>
<dbReference type="SUPFAM" id="SSF52540">
    <property type="entry name" value="P-loop containing nucleoside triphosphate hydrolases"/>
    <property type="match status" value="1"/>
</dbReference>
<feature type="domain" description="HRDC" evidence="14">
    <location>
        <begin position="861"/>
        <end position="937"/>
    </location>
</feature>
<evidence type="ECO:0000256" key="3">
    <source>
        <dbReference type="ARBA" id="ARBA00005446"/>
    </source>
</evidence>
<dbReference type="SMART" id="SM00956">
    <property type="entry name" value="RQC"/>
    <property type="match status" value="1"/>
</dbReference>
<feature type="domain" description="HRDC" evidence="14">
    <location>
        <begin position="775"/>
        <end position="855"/>
    </location>
</feature>
<evidence type="ECO:0000259" key="16">
    <source>
        <dbReference type="PROSITE" id="PS51194"/>
    </source>
</evidence>
<evidence type="ECO:0000256" key="6">
    <source>
        <dbReference type="ARBA" id="ARBA00022801"/>
    </source>
</evidence>
<dbReference type="GO" id="GO:0043138">
    <property type="term" value="F:3'-5' DNA helicase activity"/>
    <property type="evidence" value="ECO:0007669"/>
    <property type="project" value="UniProtKB-EC"/>
</dbReference>
<comment type="catalytic activity">
    <reaction evidence="11">
        <text>Couples ATP hydrolysis with the unwinding of duplex DNA by translocating in the 3'-5' direction.</text>
        <dbReference type="EC" id="5.6.2.4"/>
    </reaction>
</comment>
<keyword evidence="7 17" id="KW-0347">Helicase</keyword>
<dbReference type="GO" id="GO:0006281">
    <property type="term" value="P:DNA repair"/>
    <property type="evidence" value="ECO:0007669"/>
    <property type="project" value="InterPro"/>
</dbReference>
<organism evidence="17">
    <name type="scientific">bioreactor metagenome</name>
    <dbReference type="NCBI Taxonomy" id="1076179"/>
    <lineage>
        <taxon>unclassified sequences</taxon>
        <taxon>metagenomes</taxon>
        <taxon>ecological metagenomes</taxon>
    </lineage>
</organism>
<keyword evidence="10" id="KW-0413">Isomerase</keyword>
<dbReference type="PANTHER" id="PTHR13710">
    <property type="entry name" value="DNA HELICASE RECQ FAMILY MEMBER"/>
    <property type="match status" value="1"/>
</dbReference>
<proteinExistence type="inferred from homology"/>
<dbReference type="Pfam" id="PF00570">
    <property type="entry name" value="HRDC"/>
    <property type="match status" value="3"/>
</dbReference>
<dbReference type="NCBIfam" id="TIGR00614">
    <property type="entry name" value="recQ_fam"/>
    <property type="match status" value="1"/>
</dbReference>
<dbReference type="GO" id="GO:0009378">
    <property type="term" value="F:four-way junction helicase activity"/>
    <property type="evidence" value="ECO:0007669"/>
    <property type="project" value="TreeGrafter"/>
</dbReference>
<evidence type="ECO:0000256" key="11">
    <source>
        <dbReference type="ARBA" id="ARBA00034617"/>
    </source>
</evidence>
<dbReference type="InterPro" id="IPR011545">
    <property type="entry name" value="DEAD/DEAH_box_helicase_dom"/>
</dbReference>
<dbReference type="FunFam" id="3.40.50.300:FF:000296">
    <property type="entry name" value="ATP-dependent DNA helicase RecQ"/>
    <property type="match status" value="1"/>
</dbReference>
<keyword evidence="8" id="KW-0067">ATP-binding</keyword>
<comment type="similarity">
    <text evidence="3">Belongs to the helicase family. RecQ subfamily.</text>
</comment>
<dbReference type="InterPro" id="IPR044876">
    <property type="entry name" value="HRDC_dom_sf"/>
</dbReference>
<dbReference type="PROSITE" id="PS51194">
    <property type="entry name" value="HELICASE_CTER"/>
    <property type="match status" value="1"/>
</dbReference>
<dbReference type="Pfam" id="PF09382">
    <property type="entry name" value="RQC"/>
    <property type="match status" value="1"/>
</dbReference>
<dbReference type="Pfam" id="PF16124">
    <property type="entry name" value="RecQ_Zn_bind"/>
    <property type="match status" value="1"/>
</dbReference>
<dbReference type="GO" id="GO:0006310">
    <property type="term" value="P:DNA recombination"/>
    <property type="evidence" value="ECO:0007669"/>
    <property type="project" value="InterPro"/>
</dbReference>
<dbReference type="InterPro" id="IPR010997">
    <property type="entry name" value="HRDC-like_sf"/>
</dbReference>
<feature type="domain" description="Helicase ATP-binding" evidence="15">
    <location>
        <begin position="35"/>
        <end position="203"/>
    </location>
</feature>
<gene>
    <name evidence="17" type="primary">cshA_6</name>
    <name evidence="17" type="ORF">SDC9_21420</name>
</gene>
<feature type="domain" description="Helicase C-terminal" evidence="16">
    <location>
        <begin position="224"/>
        <end position="379"/>
    </location>
</feature>
<name>A0A644U9H2_9ZZZZ</name>
<dbReference type="AlphaFoldDB" id="A0A644U9H2"/>
<dbReference type="GO" id="GO:0005737">
    <property type="term" value="C:cytoplasm"/>
    <property type="evidence" value="ECO:0007669"/>
    <property type="project" value="TreeGrafter"/>
</dbReference>
<sequence>MIEQNLNINDNMESKQLLKRYFGYDEFLSGQKELINNILSGKNVLGIMPTGGGKSICYQLPSLVFEGLTIVISPLISLMKDQVNLLRANGIDSAYINSSLSSSEYYSVISGINTGKYKIIYIAPERFESDTFLEIIHEKKVSMVAVDEAHCVSQWGHDFRPSYLKIRDFIDKIGDPVVAAFTATATENVKKDIIKLIGLKKHELVSTGYDRKNLYFEVRKSKNKFQELVEILELEEGNSGIIYCNTRKSVKSVCSKLIKLGYSATRYHAGLGDNERNNNQEMFILDKKLIMVATNAFGMGIDKSNVNFVIHYNMPKNLENYYQEAGRAGRDGSPAKCILLYSYQDVVINKFLIEKTIESENYKDSKLKEKLISKNIDLLNKIQEYCTTRECYRRYILDYFEDSTHSYTGSFCGNCYNCSGDFELIDVSNESFQIISAVDYLKNNNKRFGKRMIIDILKGSNTKKIKNLSFNTIPPFSKLNNKSKDEIGLIIDFLVDKKYLRISGDKYPVIKLWKNYEDILNGLIKLKMKFSNDEITNFKENYEDKIESKVNEDINVYEDNIIKNKPECDLKNQNNNKNKLNTKLIGSKSHKTPSINQITNDLFEKLRKIRLSIAHEKDIPPFMIFHDSSLKDMCKKLPTSESEFLEVSGVGKVKMARYGEVFINTIINNTNNADSIIKNNLVDYNKPTKKSDKYIKINKTIESNKTTKINKSNKINKFSKSNKNNKSIRFDKSTKSSESTKFNKYKKSSKSNKNTKSAKYNNNYNYNQDNNHDDLNIDIDLFKKLKEIRLKISKDQGVPAYIIFHDSSLKDMCKKLPTSESEFLEVSGVGKVKMKKYGNLFIEAVKGYKSSSYSSKSQNKRKFNLKLFNKLKKLRLDIASDEGIPPFIIFSDNTLRELSLMIPVSESEFLKISGVTQVKMKKYGKYFLNVIKKYNGF</sequence>
<dbReference type="GO" id="GO:0005524">
    <property type="term" value="F:ATP binding"/>
    <property type="evidence" value="ECO:0007669"/>
    <property type="project" value="UniProtKB-KW"/>
</dbReference>
<dbReference type="SMART" id="SM00490">
    <property type="entry name" value="HELICc"/>
    <property type="match status" value="1"/>
</dbReference>
<keyword evidence="5" id="KW-0547">Nucleotide-binding</keyword>
<dbReference type="InterPro" id="IPR002121">
    <property type="entry name" value="HRDC_dom"/>
</dbReference>
<dbReference type="PROSITE" id="PS51192">
    <property type="entry name" value="HELICASE_ATP_BIND_1"/>
    <property type="match status" value="1"/>
</dbReference>
<dbReference type="CDD" id="cd17920">
    <property type="entry name" value="DEXHc_RecQ"/>
    <property type="match status" value="1"/>
</dbReference>
<feature type="compositionally biased region" description="Low complexity" evidence="13">
    <location>
        <begin position="751"/>
        <end position="769"/>
    </location>
</feature>
<dbReference type="InterPro" id="IPR027417">
    <property type="entry name" value="P-loop_NTPase"/>
</dbReference>
<feature type="region of interest" description="Disordered" evidence="13">
    <location>
        <begin position="717"/>
        <end position="769"/>
    </location>
</feature>
<feature type="compositionally biased region" description="Low complexity" evidence="13">
    <location>
        <begin position="717"/>
        <end position="727"/>
    </location>
</feature>
<evidence type="ECO:0000256" key="9">
    <source>
        <dbReference type="ARBA" id="ARBA00023125"/>
    </source>
</evidence>
<evidence type="ECO:0000256" key="2">
    <source>
        <dbReference type="ARBA" id="ARBA00001947"/>
    </source>
</evidence>
<dbReference type="InterPro" id="IPR001650">
    <property type="entry name" value="Helicase_C-like"/>
</dbReference>
<evidence type="ECO:0000259" key="15">
    <source>
        <dbReference type="PROSITE" id="PS51192"/>
    </source>
</evidence>
<dbReference type="InterPro" id="IPR018982">
    <property type="entry name" value="RQC_domain"/>
</dbReference>
<comment type="caution">
    <text evidence="17">The sequence shown here is derived from an EMBL/GenBank/DDBJ whole genome shotgun (WGS) entry which is preliminary data.</text>
</comment>
<evidence type="ECO:0000256" key="8">
    <source>
        <dbReference type="ARBA" id="ARBA00022840"/>
    </source>
</evidence>
<reference evidence="17" key="1">
    <citation type="submission" date="2019-08" db="EMBL/GenBank/DDBJ databases">
        <authorList>
            <person name="Kucharzyk K."/>
            <person name="Murdoch R.W."/>
            <person name="Higgins S."/>
            <person name="Loffler F."/>
        </authorList>
    </citation>
    <scope>NUCLEOTIDE SEQUENCE</scope>
</reference>
<comment type="cofactor">
    <cofactor evidence="1">
        <name>Mg(2+)</name>
        <dbReference type="ChEBI" id="CHEBI:18420"/>
    </cofactor>
</comment>
<feature type="domain" description="HRDC" evidence="14">
    <location>
        <begin position="596"/>
        <end position="676"/>
    </location>
</feature>
<dbReference type="Pfam" id="PF00270">
    <property type="entry name" value="DEAD"/>
    <property type="match status" value="1"/>
</dbReference>
<dbReference type="CDD" id="cd18794">
    <property type="entry name" value="SF2_C_RecQ"/>
    <property type="match status" value="1"/>
</dbReference>
<dbReference type="Gene3D" id="3.40.50.300">
    <property type="entry name" value="P-loop containing nucleotide triphosphate hydrolases"/>
    <property type="match status" value="2"/>
</dbReference>
<evidence type="ECO:0000256" key="10">
    <source>
        <dbReference type="ARBA" id="ARBA00023235"/>
    </source>
</evidence>
<dbReference type="Gene3D" id="1.10.10.10">
    <property type="entry name" value="Winged helix-like DNA-binding domain superfamily/Winged helix DNA-binding domain"/>
    <property type="match status" value="1"/>
</dbReference>
<dbReference type="GO" id="GO:0016787">
    <property type="term" value="F:hydrolase activity"/>
    <property type="evidence" value="ECO:0007669"/>
    <property type="project" value="UniProtKB-KW"/>
</dbReference>
<evidence type="ECO:0000259" key="14">
    <source>
        <dbReference type="PROSITE" id="PS50967"/>
    </source>
</evidence>
<dbReference type="InterPro" id="IPR036388">
    <property type="entry name" value="WH-like_DNA-bd_sf"/>
</dbReference>
<dbReference type="EMBL" id="VSSQ01000090">
    <property type="protein sequence ID" value="MPL75594.1"/>
    <property type="molecule type" value="Genomic_DNA"/>
</dbReference>
<dbReference type="GO" id="GO:0003677">
    <property type="term" value="F:DNA binding"/>
    <property type="evidence" value="ECO:0007669"/>
    <property type="project" value="UniProtKB-KW"/>
</dbReference>
<dbReference type="InterPro" id="IPR004589">
    <property type="entry name" value="DNA_helicase_ATP-dep_RecQ"/>
</dbReference>
<keyword evidence="6 17" id="KW-0378">Hydrolase</keyword>
<dbReference type="EC" id="5.6.2.4" evidence="12"/>
<evidence type="ECO:0000256" key="7">
    <source>
        <dbReference type="ARBA" id="ARBA00022806"/>
    </source>
</evidence>
<evidence type="ECO:0000256" key="1">
    <source>
        <dbReference type="ARBA" id="ARBA00001946"/>
    </source>
</evidence>
<dbReference type="SUPFAM" id="SSF47819">
    <property type="entry name" value="HRDC-like"/>
    <property type="match status" value="3"/>
</dbReference>
<dbReference type="InterPro" id="IPR032284">
    <property type="entry name" value="RecQ_Zn-bd"/>
</dbReference>
<dbReference type="PANTHER" id="PTHR13710:SF105">
    <property type="entry name" value="ATP-DEPENDENT DNA HELICASE Q1"/>
    <property type="match status" value="1"/>
</dbReference>
<dbReference type="InterPro" id="IPR036390">
    <property type="entry name" value="WH_DNA-bd_sf"/>
</dbReference>
<evidence type="ECO:0000313" key="17">
    <source>
        <dbReference type="EMBL" id="MPL75594.1"/>
    </source>
</evidence>
<comment type="cofactor">
    <cofactor evidence="2">
        <name>Zn(2+)</name>
        <dbReference type="ChEBI" id="CHEBI:29105"/>
    </cofactor>
</comment>
<accession>A0A644U9H2</accession>
<keyword evidence="9" id="KW-0238">DNA-binding</keyword>
<dbReference type="SMART" id="SM00341">
    <property type="entry name" value="HRDC"/>
    <property type="match status" value="3"/>
</dbReference>
<evidence type="ECO:0000256" key="4">
    <source>
        <dbReference type="ARBA" id="ARBA00022723"/>
    </source>
</evidence>
<dbReference type="SMART" id="SM00487">
    <property type="entry name" value="DEXDc"/>
    <property type="match status" value="1"/>
</dbReference>
<evidence type="ECO:0000256" key="5">
    <source>
        <dbReference type="ARBA" id="ARBA00022741"/>
    </source>
</evidence>
<dbReference type="GO" id="GO:0006260">
    <property type="term" value="P:DNA replication"/>
    <property type="evidence" value="ECO:0007669"/>
    <property type="project" value="InterPro"/>
</dbReference>
<dbReference type="GO" id="GO:0046872">
    <property type="term" value="F:metal ion binding"/>
    <property type="evidence" value="ECO:0007669"/>
    <property type="project" value="UniProtKB-KW"/>
</dbReference>
<keyword evidence="4" id="KW-0479">Metal-binding</keyword>
<dbReference type="Gene3D" id="1.10.150.80">
    <property type="entry name" value="HRDC domain"/>
    <property type="match status" value="3"/>
</dbReference>
<evidence type="ECO:0000256" key="13">
    <source>
        <dbReference type="SAM" id="MobiDB-lite"/>
    </source>
</evidence>
<evidence type="ECO:0000256" key="12">
    <source>
        <dbReference type="ARBA" id="ARBA00034808"/>
    </source>
</evidence>
<dbReference type="SUPFAM" id="SSF46785">
    <property type="entry name" value="Winged helix' DNA-binding domain"/>
    <property type="match status" value="1"/>
</dbReference>
<dbReference type="InterPro" id="IPR014001">
    <property type="entry name" value="Helicase_ATP-bd"/>
</dbReference>
<dbReference type="GO" id="GO:0043590">
    <property type="term" value="C:bacterial nucleoid"/>
    <property type="evidence" value="ECO:0007669"/>
    <property type="project" value="TreeGrafter"/>
</dbReference>
<dbReference type="Pfam" id="PF00271">
    <property type="entry name" value="Helicase_C"/>
    <property type="match status" value="1"/>
</dbReference>
<dbReference type="PROSITE" id="PS50967">
    <property type="entry name" value="HRDC"/>
    <property type="match status" value="3"/>
</dbReference>